<reference evidence="2" key="1">
    <citation type="submission" date="2022-06" db="EMBL/GenBank/DDBJ databases">
        <title>Sphingomonas sp. nov. isolated from rhizosphere soil of tomato.</title>
        <authorList>
            <person name="Dong H."/>
            <person name="Gao R."/>
        </authorList>
    </citation>
    <scope>NUCLEOTIDE SEQUENCE</scope>
    <source>
        <strain evidence="2">MMSM24</strain>
    </source>
</reference>
<keyword evidence="1" id="KW-0472">Membrane</keyword>
<keyword evidence="3" id="KW-1185">Reference proteome</keyword>
<sequence>MSRFAPIWLAAPSRYAGWPTARARGALIVLLLLIAAFTIQPWRGAAPPDNARHDSSSLDVALYDVIVGDMRHGDDYYQAAAREMRARSYPLRPFVTVRLPTLARVRAAMPEWGAVLLLWGLVAATAAAWLSRLGEFLPARAPHIMAGLLLAGGLIAALQPALVAFHEIWAALLIAWSLAERRAGRWITAVALATSAMLIRETAALYVLVMAGFALFGGHRRETLGWCLSLLVLAGVVAFHALAVSRVTGPLDLASDGWSGLNGAWFYAMTLKHATILEVFPFAVAAPVIALALFGWTVPDHPLASRVAAMLIAYGVLIGCFARLNNFYWGLLAAPVLLVGLAFVPDGLRDLIAAARNARRITVTRVVR</sequence>
<dbReference type="EMBL" id="JANFAV010000012">
    <property type="protein sequence ID" value="MCW6536340.1"/>
    <property type="molecule type" value="Genomic_DNA"/>
</dbReference>
<dbReference type="Proteomes" id="UP001165565">
    <property type="component" value="Unassembled WGS sequence"/>
</dbReference>
<feature type="transmembrane region" description="Helical" evidence="1">
    <location>
        <begin position="303"/>
        <end position="322"/>
    </location>
</feature>
<keyword evidence="1" id="KW-1133">Transmembrane helix</keyword>
<evidence type="ECO:0000256" key="1">
    <source>
        <dbReference type="SAM" id="Phobius"/>
    </source>
</evidence>
<protein>
    <submittedName>
        <fullName evidence="2">Uncharacterized protein</fullName>
    </submittedName>
</protein>
<feature type="transmembrane region" description="Helical" evidence="1">
    <location>
        <begin position="223"/>
        <end position="244"/>
    </location>
</feature>
<dbReference type="AlphaFoldDB" id="A0AA41Z997"/>
<keyword evidence="1" id="KW-0812">Transmembrane</keyword>
<accession>A0AA41Z997</accession>
<gene>
    <name evidence="2" type="ORF">NEE01_16295</name>
</gene>
<feature type="transmembrane region" description="Helical" evidence="1">
    <location>
        <begin position="327"/>
        <end position="344"/>
    </location>
</feature>
<dbReference type="RefSeq" id="WP_265269767.1">
    <property type="nucleotide sequence ID" value="NZ_JANFAV010000012.1"/>
</dbReference>
<feature type="transmembrane region" description="Helical" evidence="1">
    <location>
        <begin position="186"/>
        <end position="217"/>
    </location>
</feature>
<evidence type="ECO:0000313" key="2">
    <source>
        <dbReference type="EMBL" id="MCW6536340.1"/>
    </source>
</evidence>
<feature type="transmembrane region" description="Helical" evidence="1">
    <location>
        <begin position="279"/>
        <end position="297"/>
    </location>
</feature>
<feature type="transmembrane region" description="Helical" evidence="1">
    <location>
        <begin position="112"/>
        <end position="131"/>
    </location>
</feature>
<proteinExistence type="predicted"/>
<organism evidence="2 3">
    <name type="scientific">Sphingomonas lycopersici</name>
    <dbReference type="NCBI Taxonomy" id="2951807"/>
    <lineage>
        <taxon>Bacteria</taxon>
        <taxon>Pseudomonadati</taxon>
        <taxon>Pseudomonadota</taxon>
        <taxon>Alphaproteobacteria</taxon>
        <taxon>Sphingomonadales</taxon>
        <taxon>Sphingomonadaceae</taxon>
        <taxon>Sphingomonas</taxon>
    </lineage>
</organism>
<evidence type="ECO:0000313" key="3">
    <source>
        <dbReference type="Proteomes" id="UP001165565"/>
    </source>
</evidence>
<feature type="transmembrane region" description="Helical" evidence="1">
    <location>
        <begin position="143"/>
        <end position="165"/>
    </location>
</feature>
<feature type="transmembrane region" description="Helical" evidence="1">
    <location>
        <begin position="26"/>
        <end position="42"/>
    </location>
</feature>
<name>A0AA41Z997_9SPHN</name>
<comment type="caution">
    <text evidence="2">The sequence shown here is derived from an EMBL/GenBank/DDBJ whole genome shotgun (WGS) entry which is preliminary data.</text>
</comment>